<dbReference type="CDD" id="cd03587">
    <property type="entry name" value="SOCS"/>
    <property type="match status" value="1"/>
</dbReference>
<reference evidence="3 4" key="1">
    <citation type="submission" date="2024-02" db="EMBL/GenBank/DDBJ databases">
        <title>Chromosome-scale genome assembly of the rough periwinkle Littorina saxatilis.</title>
        <authorList>
            <person name="De Jode A."/>
            <person name="Faria R."/>
            <person name="Formenti G."/>
            <person name="Sims Y."/>
            <person name="Smith T.P."/>
            <person name="Tracey A."/>
            <person name="Wood J.M.D."/>
            <person name="Zagrodzka Z.B."/>
            <person name="Johannesson K."/>
            <person name="Butlin R.K."/>
            <person name="Leder E.H."/>
        </authorList>
    </citation>
    <scope>NUCLEOTIDE SEQUENCE [LARGE SCALE GENOMIC DNA]</scope>
    <source>
        <strain evidence="3">Snail1</strain>
        <tissue evidence="3">Muscle</tissue>
    </source>
</reference>
<dbReference type="PROSITE" id="PS50225">
    <property type="entry name" value="SOCS"/>
    <property type="match status" value="1"/>
</dbReference>
<dbReference type="InterPro" id="IPR036036">
    <property type="entry name" value="SOCS_box-like_dom_sf"/>
</dbReference>
<evidence type="ECO:0000313" key="4">
    <source>
        <dbReference type="Proteomes" id="UP001374579"/>
    </source>
</evidence>
<proteinExistence type="predicted"/>
<gene>
    <name evidence="3" type="ORF">V1264_004374</name>
</gene>
<accession>A0AAN9B1J4</accession>
<dbReference type="SUPFAM" id="SSF158235">
    <property type="entry name" value="SOCS box-like"/>
    <property type="match status" value="1"/>
</dbReference>
<name>A0AAN9B1J4_9CAEN</name>
<dbReference type="EMBL" id="JBAMIC010000013">
    <property type="protein sequence ID" value="KAK7097388.1"/>
    <property type="molecule type" value="Genomic_DNA"/>
</dbReference>
<organism evidence="3 4">
    <name type="scientific">Littorina saxatilis</name>
    <dbReference type="NCBI Taxonomy" id="31220"/>
    <lineage>
        <taxon>Eukaryota</taxon>
        <taxon>Metazoa</taxon>
        <taxon>Spiralia</taxon>
        <taxon>Lophotrochozoa</taxon>
        <taxon>Mollusca</taxon>
        <taxon>Gastropoda</taxon>
        <taxon>Caenogastropoda</taxon>
        <taxon>Littorinimorpha</taxon>
        <taxon>Littorinoidea</taxon>
        <taxon>Littorinidae</taxon>
        <taxon>Littorina</taxon>
    </lineage>
</organism>
<protein>
    <recommendedName>
        <fullName evidence="2">SOCS box domain-containing protein</fullName>
    </recommendedName>
</protein>
<feature type="compositionally biased region" description="Basic and acidic residues" evidence="1">
    <location>
        <begin position="167"/>
        <end position="176"/>
    </location>
</feature>
<feature type="region of interest" description="Disordered" evidence="1">
    <location>
        <begin position="146"/>
        <end position="202"/>
    </location>
</feature>
<dbReference type="Proteomes" id="UP001374579">
    <property type="component" value="Unassembled WGS sequence"/>
</dbReference>
<dbReference type="AlphaFoldDB" id="A0AAN9B1J4"/>
<feature type="compositionally biased region" description="Basic and acidic residues" evidence="1">
    <location>
        <begin position="149"/>
        <end position="160"/>
    </location>
</feature>
<evidence type="ECO:0000256" key="1">
    <source>
        <dbReference type="SAM" id="MobiDB-lite"/>
    </source>
</evidence>
<comment type="caution">
    <text evidence="3">The sequence shown here is derived from an EMBL/GenBank/DDBJ whole genome shotgun (WGS) entry which is preliminary data.</text>
</comment>
<feature type="compositionally biased region" description="Basic and acidic residues" evidence="1">
    <location>
        <begin position="188"/>
        <end position="197"/>
    </location>
</feature>
<keyword evidence="4" id="KW-1185">Reference proteome</keyword>
<evidence type="ECO:0000259" key="2">
    <source>
        <dbReference type="PROSITE" id="PS50225"/>
    </source>
</evidence>
<dbReference type="InterPro" id="IPR001496">
    <property type="entry name" value="SOCS_box"/>
</dbReference>
<sequence>MGNWWSGTQQPPKIRYDVVLPTSCRAWELLYSGDINTWDAVASRYGMDKYAYSCGLASCDREAVCLRYVKAALKSDNHTIAIERYKAPTVHIPVSTCPDIKPLLSTGFRLNEVAAAQRRQLLLLVMHEARDFISQLAFPVIQLGDEGNDSDRKKESEKPKLLRRLSSKKDRGDGKSSNKRRFSSSSVDGKKPKDETLTKSASDGKVLTEKVKPRCVGVIRPPRKDMTIISCHISPDLSETGIMFYSLSPTTKVFCYTLHCYSNVSLCNENSSERDLKAEPQQKGACKLPEERTTPNLLRSVKLSREVQPYFAYDPRYGSSRIAVANYECRDESIVHELVVLCLERTRGAAQKEATVVKRGKLSLPALFGNSRFNLLYSKDGELIILQKLTDDRFGVTSFCDIYIFHADDLTLIKYMTAALPGLFHICKVSYEPVFSRCGSFMRILNHRVSNGDDDDNEEGVEYTMVNVYQLPRSLNLMSQCRRVILQQITACRSVELLPLPHRLKDYLKFGPIY</sequence>
<feature type="domain" description="SOCS box" evidence="2">
    <location>
        <begin position="476"/>
        <end position="514"/>
    </location>
</feature>
<dbReference type="SMART" id="SM00969">
    <property type="entry name" value="SOCS_box"/>
    <property type="match status" value="1"/>
</dbReference>
<dbReference type="Pfam" id="PF07525">
    <property type="entry name" value="SOCS_box"/>
    <property type="match status" value="1"/>
</dbReference>
<dbReference type="GO" id="GO:0035556">
    <property type="term" value="P:intracellular signal transduction"/>
    <property type="evidence" value="ECO:0007669"/>
    <property type="project" value="InterPro"/>
</dbReference>
<evidence type="ECO:0000313" key="3">
    <source>
        <dbReference type="EMBL" id="KAK7097388.1"/>
    </source>
</evidence>